<dbReference type="InterPro" id="IPR042128">
    <property type="entry name" value="NuoE_dom"/>
</dbReference>
<evidence type="ECO:0000313" key="8">
    <source>
        <dbReference type="EMBL" id="AFL99063.1"/>
    </source>
</evidence>
<dbReference type="Pfam" id="PF01257">
    <property type="entry name" value="2Fe-2S_thioredx"/>
    <property type="match status" value="1"/>
</dbReference>
<dbReference type="InterPro" id="IPR028431">
    <property type="entry name" value="NADP_DH_HndA-like"/>
</dbReference>
<sequence>MERIDGILEKYRCSQENLIQIMLELQALSGKNYLPKEWVEYVADALELPLNKVFGVITFYAMFSTEPRGKYLIEVCKSGPCHVTGSETIEQLLEEELGIKCSETTQDGLFTIERASCFGACDISPAIKIGAKTYGNLTRNSLKEIIRSYREEA</sequence>
<dbReference type="eggNOG" id="COG1905">
    <property type="taxonomic scope" value="Bacteria"/>
</dbReference>
<comment type="cofactor">
    <cofactor evidence="6">
        <name>[2Fe-2S] cluster</name>
        <dbReference type="ChEBI" id="CHEBI:190135"/>
    </cofactor>
</comment>
<reference evidence="8 9" key="2">
    <citation type="journal article" date="2015" name="J. Bacteriol.">
        <title>Genomic, proteomic, and biochemical analysis of the organohalide respiratory pathway in Desulfitobacterium dehalogenans.</title>
        <authorList>
            <person name="Kruse T."/>
            <person name="van de Pas B.A."/>
            <person name="Atteia A."/>
            <person name="Krab K."/>
            <person name="Hagen W.R."/>
            <person name="Goodwin L."/>
            <person name="Chain P."/>
            <person name="Boeren S."/>
            <person name="Maphosa F."/>
            <person name="Schraa G."/>
            <person name="de Vos W.M."/>
            <person name="van der Oost J."/>
            <person name="Smidt H."/>
            <person name="Stams A.J."/>
        </authorList>
    </citation>
    <scope>NUCLEOTIDE SEQUENCE [LARGE SCALE GENOMIC DNA]</scope>
    <source>
        <strain evidence="9">ATCC 51507 / DSM 9161 / JW/IU-DC1</strain>
    </source>
</reference>
<evidence type="ECO:0000256" key="3">
    <source>
        <dbReference type="ARBA" id="ARBA00022723"/>
    </source>
</evidence>
<keyword evidence="3 7" id="KW-0479">Metal-binding</keyword>
<protein>
    <submittedName>
        <fullName evidence="8">NADH:ubiquinone oxidoreductase 24 kD subunit</fullName>
    </submittedName>
</protein>
<feature type="binding site" evidence="7">
    <location>
        <position position="81"/>
    </location>
    <ligand>
        <name>[2Fe-2S] cluster</name>
        <dbReference type="ChEBI" id="CHEBI:190135"/>
    </ligand>
</feature>
<dbReference type="InterPro" id="IPR041921">
    <property type="entry name" value="NuoE_N"/>
</dbReference>
<dbReference type="RefSeq" id="WP_014792557.1">
    <property type="nucleotide sequence ID" value="NC_018017.1"/>
</dbReference>
<dbReference type="Proteomes" id="UP000006053">
    <property type="component" value="Chromosome"/>
</dbReference>
<proteinExistence type="inferred from homology"/>
<dbReference type="STRING" id="756499.Desde_0612"/>
<gene>
    <name evidence="8" type="ordered locus">Desde_0612</name>
</gene>
<evidence type="ECO:0000256" key="1">
    <source>
        <dbReference type="ARBA" id="ARBA00010643"/>
    </source>
</evidence>
<feature type="binding site" evidence="7">
    <location>
        <position position="76"/>
    </location>
    <ligand>
        <name>[2Fe-2S] cluster</name>
        <dbReference type="ChEBI" id="CHEBI:190135"/>
    </ligand>
</feature>
<dbReference type="KEGG" id="ddh:Desde_0612"/>
<dbReference type="InterPro" id="IPR036249">
    <property type="entry name" value="Thioredoxin-like_sf"/>
</dbReference>
<feature type="binding site" evidence="7">
    <location>
        <position position="121"/>
    </location>
    <ligand>
        <name>[2Fe-2S] cluster</name>
        <dbReference type="ChEBI" id="CHEBI:190135"/>
    </ligand>
</feature>
<keyword evidence="2 7" id="KW-0001">2Fe-2S</keyword>
<dbReference type="PANTHER" id="PTHR43342">
    <property type="entry name" value="NADH-QUINONE OXIDOREDUCTASE, E SUBUNIT"/>
    <property type="match status" value="1"/>
</dbReference>
<evidence type="ECO:0000256" key="5">
    <source>
        <dbReference type="ARBA" id="ARBA00023014"/>
    </source>
</evidence>
<dbReference type="Gene3D" id="1.10.10.1590">
    <property type="entry name" value="NADH-quinone oxidoreductase subunit E"/>
    <property type="match status" value="1"/>
</dbReference>
<dbReference type="AlphaFoldDB" id="I4A529"/>
<dbReference type="InterPro" id="IPR002023">
    <property type="entry name" value="NuoE-like"/>
</dbReference>
<evidence type="ECO:0000256" key="7">
    <source>
        <dbReference type="PIRSR" id="PIRSR000216-1"/>
    </source>
</evidence>
<evidence type="ECO:0000256" key="2">
    <source>
        <dbReference type="ARBA" id="ARBA00022714"/>
    </source>
</evidence>
<accession>I4A529</accession>
<dbReference type="SUPFAM" id="SSF52833">
    <property type="entry name" value="Thioredoxin-like"/>
    <property type="match status" value="1"/>
</dbReference>
<feature type="binding site" evidence="7">
    <location>
        <position position="117"/>
    </location>
    <ligand>
        <name>[2Fe-2S] cluster</name>
        <dbReference type="ChEBI" id="CHEBI:190135"/>
    </ligand>
</feature>
<dbReference type="GO" id="GO:0046872">
    <property type="term" value="F:metal ion binding"/>
    <property type="evidence" value="ECO:0007669"/>
    <property type="project" value="UniProtKB-KW"/>
</dbReference>
<keyword evidence="4 7" id="KW-0408">Iron</keyword>
<evidence type="ECO:0000256" key="6">
    <source>
        <dbReference type="ARBA" id="ARBA00034078"/>
    </source>
</evidence>
<organism evidence="8 9">
    <name type="scientific">Desulfitobacterium dehalogenans (strain ATCC 51507 / DSM 9161 / JW/IU-DC1)</name>
    <dbReference type="NCBI Taxonomy" id="756499"/>
    <lineage>
        <taxon>Bacteria</taxon>
        <taxon>Bacillati</taxon>
        <taxon>Bacillota</taxon>
        <taxon>Clostridia</taxon>
        <taxon>Eubacteriales</taxon>
        <taxon>Desulfitobacteriaceae</taxon>
        <taxon>Desulfitobacterium</taxon>
    </lineage>
</organism>
<evidence type="ECO:0000256" key="4">
    <source>
        <dbReference type="ARBA" id="ARBA00023004"/>
    </source>
</evidence>
<keyword evidence="9" id="KW-1185">Reference proteome</keyword>
<dbReference type="HOGENOM" id="CLU_054362_2_1_9"/>
<keyword evidence="8" id="KW-0830">Ubiquinone</keyword>
<dbReference type="Gene3D" id="3.40.30.10">
    <property type="entry name" value="Glutaredoxin"/>
    <property type="match status" value="1"/>
</dbReference>
<dbReference type="GO" id="GO:0051537">
    <property type="term" value="F:2 iron, 2 sulfur cluster binding"/>
    <property type="evidence" value="ECO:0007669"/>
    <property type="project" value="UniProtKB-KW"/>
</dbReference>
<keyword evidence="5 7" id="KW-0411">Iron-sulfur</keyword>
<dbReference type="PANTHER" id="PTHR43342:SF1">
    <property type="entry name" value="BIFURCATING [FEFE] HYDROGENASE GAMMA SUBUNIT"/>
    <property type="match status" value="1"/>
</dbReference>
<dbReference type="GO" id="GO:0016491">
    <property type="term" value="F:oxidoreductase activity"/>
    <property type="evidence" value="ECO:0007669"/>
    <property type="project" value="InterPro"/>
</dbReference>
<dbReference type="OrthoDB" id="9807941at2"/>
<evidence type="ECO:0000313" key="9">
    <source>
        <dbReference type="Proteomes" id="UP000006053"/>
    </source>
</evidence>
<comment type="cofactor">
    <cofactor evidence="7">
        <name>[2Fe-2S] cluster</name>
        <dbReference type="ChEBI" id="CHEBI:190135"/>
    </cofactor>
    <text evidence="7">Binds 1 [2Fe-2S] cluster.</text>
</comment>
<name>I4A529_DESDJ</name>
<comment type="similarity">
    <text evidence="1">Belongs to the complex I 24 kDa subunit family.</text>
</comment>
<dbReference type="EMBL" id="CP003348">
    <property type="protein sequence ID" value="AFL99063.1"/>
    <property type="molecule type" value="Genomic_DNA"/>
</dbReference>
<reference evidence="9" key="1">
    <citation type="submission" date="2012-06" db="EMBL/GenBank/DDBJ databases">
        <title>Complete sequence of Desulfitobacterium dehalogenans ATCC 51507.</title>
        <authorList>
            <person name="Lucas S."/>
            <person name="Han J."/>
            <person name="Lapidus A."/>
            <person name="Cheng J.-F."/>
            <person name="Goodwin L."/>
            <person name="Pitluck S."/>
            <person name="Peters L."/>
            <person name="Ovchinnikova G."/>
            <person name="Teshima H."/>
            <person name="Detter J.C."/>
            <person name="Han C."/>
            <person name="Tapia R."/>
            <person name="Land M."/>
            <person name="Hauser L."/>
            <person name="Kyrpides N."/>
            <person name="Ivanova N."/>
            <person name="Pagani I."/>
            <person name="Kruse T."/>
            <person name="de Vos W.M."/>
            <person name="Smidt H."/>
            <person name="Woyke T."/>
        </authorList>
    </citation>
    <scope>NUCLEOTIDE SEQUENCE [LARGE SCALE GENOMIC DNA]</scope>
    <source>
        <strain evidence="9">ATCC 51507 / DSM 9161 / JW/IU-DC1</strain>
    </source>
</reference>
<dbReference type="CDD" id="cd03064">
    <property type="entry name" value="TRX_Fd_NuoE"/>
    <property type="match status" value="1"/>
</dbReference>
<dbReference type="PIRSF" id="PIRSF000216">
    <property type="entry name" value="NADH_DH_24kDa"/>
    <property type="match status" value="1"/>
</dbReference>